<dbReference type="SMART" id="SM00382">
    <property type="entry name" value="AAA"/>
    <property type="match status" value="1"/>
</dbReference>
<dbReference type="RefSeq" id="WP_190615384.1">
    <property type="nucleotide sequence ID" value="NZ_AP018712.1"/>
</dbReference>
<evidence type="ECO:0000256" key="7">
    <source>
        <dbReference type="ARBA" id="ARBA00022989"/>
    </source>
</evidence>
<dbReference type="GO" id="GO:0005524">
    <property type="term" value="F:ATP binding"/>
    <property type="evidence" value="ECO:0007669"/>
    <property type="project" value="UniProtKB-KW"/>
</dbReference>
<dbReference type="InterPro" id="IPR003439">
    <property type="entry name" value="ABC_transporter-like_ATP-bd"/>
</dbReference>
<keyword evidence="5" id="KW-0547">Nucleotide-binding</keyword>
<dbReference type="SUPFAM" id="SSF52540">
    <property type="entry name" value="P-loop containing nucleoside triphosphate hydrolases"/>
    <property type="match status" value="1"/>
</dbReference>
<protein>
    <recommendedName>
        <fullName evidence="14">ABC transporter permease</fullName>
    </recommendedName>
</protein>
<reference evidence="12 13" key="1">
    <citation type="submission" date="2018-06" db="EMBL/GenBank/DDBJ databases">
        <title>Genome sequencing of Oceanotoga sp. sy52.</title>
        <authorList>
            <person name="Mori K."/>
        </authorList>
    </citation>
    <scope>NUCLEOTIDE SEQUENCE [LARGE SCALE GENOMIC DNA]</scope>
    <source>
        <strain evidence="13">sy52</strain>
    </source>
</reference>
<dbReference type="PROSITE" id="PS00211">
    <property type="entry name" value="ABC_TRANSPORTER_1"/>
    <property type="match status" value="1"/>
</dbReference>
<dbReference type="Proteomes" id="UP000516361">
    <property type="component" value="Chromosome"/>
</dbReference>
<feature type="domain" description="ABC transporter" evidence="10">
    <location>
        <begin position="243"/>
        <end position="469"/>
    </location>
</feature>
<dbReference type="PROSITE" id="PS50893">
    <property type="entry name" value="ABC_TRANSPORTER_2"/>
    <property type="match status" value="1"/>
</dbReference>
<dbReference type="Pfam" id="PF00005">
    <property type="entry name" value="ABC_tran"/>
    <property type="match status" value="1"/>
</dbReference>
<keyword evidence="13" id="KW-1185">Reference proteome</keyword>
<dbReference type="InParanoid" id="A0A7G1G239"/>
<dbReference type="PANTHER" id="PTHR30151:SF0">
    <property type="entry name" value="ABC TRANSPORTER PERMEASE PROTEIN MJ0413-RELATED"/>
    <property type="match status" value="1"/>
</dbReference>
<keyword evidence="3" id="KW-1003">Cell membrane</keyword>
<feature type="transmembrane region" description="Helical" evidence="9">
    <location>
        <begin position="153"/>
        <end position="173"/>
    </location>
</feature>
<dbReference type="SUPFAM" id="SSF161098">
    <property type="entry name" value="MetI-like"/>
    <property type="match status" value="1"/>
</dbReference>
<dbReference type="GO" id="GO:0005886">
    <property type="term" value="C:plasma membrane"/>
    <property type="evidence" value="ECO:0007669"/>
    <property type="project" value="UniProtKB-SubCell"/>
</dbReference>
<dbReference type="AlphaFoldDB" id="A0A7G1G239"/>
<dbReference type="KEGG" id="ocy:OSSY52_04090"/>
<keyword evidence="8 9" id="KW-0472">Membrane</keyword>
<dbReference type="InterPro" id="IPR003593">
    <property type="entry name" value="AAA+_ATPase"/>
</dbReference>
<dbReference type="Pfam" id="PF00528">
    <property type="entry name" value="BPD_transp_1"/>
    <property type="match status" value="1"/>
</dbReference>
<dbReference type="PANTHER" id="PTHR30151">
    <property type="entry name" value="ALKANE SULFONATE ABC TRANSPORTER-RELATED, MEMBRANE SUBUNIT"/>
    <property type="match status" value="1"/>
</dbReference>
<evidence type="ECO:0000256" key="1">
    <source>
        <dbReference type="ARBA" id="ARBA00004651"/>
    </source>
</evidence>
<dbReference type="PROSITE" id="PS50928">
    <property type="entry name" value="ABC_TM1"/>
    <property type="match status" value="1"/>
</dbReference>
<feature type="transmembrane region" description="Helical" evidence="9">
    <location>
        <begin position="7"/>
        <end position="24"/>
    </location>
</feature>
<evidence type="ECO:0000256" key="2">
    <source>
        <dbReference type="ARBA" id="ARBA00022448"/>
    </source>
</evidence>
<feature type="transmembrane region" description="Helical" evidence="9">
    <location>
        <begin position="209"/>
        <end position="228"/>
    </location>
</feature>
<accession>A0A7G1G239</accession>
<dbReference type="EMBL" id="AP018712">
    <property type="protein sequence ID" value="BBE30268.1"/>
    <property type="molecule type" value="Genomic_DNA"/>
</dbReference>
<comment type="similarity">
    <text evidence="9">Belongs to the binding-protein-dependent transport system permease family.</text>
</comment>
<organism evidence="12 13">
    <name type="scientific">Tepiditoga spiralis</name>
    <dbReference type="NCBI Taxonomy" id="2108365"/>
    <lineage>
        <taxon>Bacteria</taxon>
        <taxon>Thermotogati</taxon>
        <taxon>Thermotogota</taxon>
        <taxon>Thermotogae</taxon>
        <taxon>Petrotogales</taxon>
        <taxon>Petrotogaceae</taxon>
        <taxon>Tepiditoga</taxon>
    </lineage>
</organism>
<dbReference type="Gene3D" id="1.10.3720.10">
    <property type="entry name" value="MetI-like"/>
    <property type="match status" value="1"/>
</dbReference>
<sequence>MIFGIGIFILIWYIASLFYNPIILPDPFLTLHTLFNLMMNQSFWIQFFDTLLKSLLGFTLSILIGVPIGFASGINKKFKSFIRPIIMLFQGAPIVSYIAIIMLWFGIGFYTPMFVAFIVIFPTIVLNVSQGIESTDKKLLEMAKVYNIKKSDTIKFIYLGSVFPFIISTLKIVSGTLWKATVVGEFLGGSRGLGYALSISKISLNTDEVFAYTLFLIIVGIIFERLILKINFKLKLPEKKCIEKTREIYKITPASIKIQNLKKSFNTEIISNFSTLIDQSETFAIIGDSGSGKTTILNILSNLIPKTSGTIEKNFKRLAYIFQEDRLIPWMNVEDNIKIVNQNISKEVFVETLKTLKIYDKIKSFPHELSGGMKKRVNIARALIYFPDIILMDEPFSSLDIKIKHEIILDFLKLKEKYKFSIIIVSHDPYELSMLADSTVFLYGTPSISSEKTTYKKAINRNKKENELIYLEIKNKILGEEYEKY</sequence>
<dbReference type="InterPro" id="IPR027417">
    <property type="entry name" value="P-loop_NTPase"/>
</dbReference>
<name>A0A7G1G239_9BACT</name>
<comment type="subcellular location">
    <subcellularLocation>
        <location evidence="1 9">Cell membrane</location>
        <topology evidence="1 9">Multi-pass membrane protein</topology>
    </subcellularLocation>
</comment>
<evidence type="ECO:0000256" key="9">
    <source>
        <dbReference type="RuleBase" id="RU363032"/>
    </source>
</evidence>
<keyword evidence="4 9" id="KW-0812">Transmembrane</keyword>
<evidence type="ECO:0000259" key="11">
    <source>
        <dbReference type="PROSITE" id="PS50928"/>
    </source>
</evidence>
<evidence type="ECO:0000313" key="12">
    <source>
        <dbReference type="EMBL" id="BBE30268.1"/>
    </source>
</evidence>
<dbReference type="Gene3D" id="3.40.50.300">
    <property type="entry name" value="P-loop containing nucleotide triphosphate hydrolases"/>
    <property type="match status" value="1"/>
</dbReference>
<keyword evidence="6" id="KW-0067">ATP-binding</keyword>
<dbReference type="InterPro" id="IPR017871">
    <property type="entry name" value="ABC_transporter-like_CS"/>
</dbReference>
<keyword evidence="7 9" id="KW-1133">Transmembrane helix</keyword>
<evidence type="ECO:0000313" key="13">
    <source>
        <dbReference type="Proteomes" id="UP000516361"/>
    </source>
</evidence>
<dbReference type="GO" id="GO:0016887">
    <property type="term" value="F:ATP hydrolysis activity"/>
    <property type="evidence" value="ECO:0007669"/>
    <property type="project" value="InterPro"/>
</dbReference>
<dbReference type="GO" id="GO:0055085">
    <property type="term" value="P:transmembrane transport"/>
    <property type="evidence" value="ECO:0007669"/>
    <property type="project" value="InterPro"/>
</dbReference>
<feature type="transmembrane region" description="Helical" evidence="9">
    <location>
        <begin position="113"/>
        <end position="132"/>
    </location>
</feature>
<dbReference type="InterPro" id="IPR035906">
    <property type="entry name" value="MetI-like_sf"/>
</dbReference>
<evidence type="ECO:0000256" key="3">
    <source>
        <dbReference type="ARBA" id="ARBA00022475"/>
    </source>
</evidence>
<evidence type="ECO:0000259" key="10">
    <source>
        <dbReference type="PROSITE" id="PS50893"/>
    </source>
</evidence>
<feature type="transmembrane region" description="Helical" evidence="9">
    <location>
        <begin position="44"/>
        <end position="73"/>
    </location>
</feature>
<evidence type="ECO:0000256" key="6">
    <source>
        <dbReference type="ARBA" id="ARBA00022840"/>
    </source>
</evidence>
<dbReference type="CDD" id="cd06261">
    <property type="entry name" value="TM_PBP2"/>
    <property type="match status" value="1"/>
</dbReference>
<gene>
    <name evidence="12" type="ORF">OSSY52_04090</name>
</gene>
<evidence type="ECO:0000256" key="4">
    <source>
        <dbReference type="ARBA" id="ARBA00022692"/>
    </source>
</evidence>
<keyword evidence="2 9" id="KW-0813">Transport</keyword>
<feature type="transmembrane region" description="Helical" evidence="9">
    <location>
        <begin position="85"/>
        <end position="107"/>
    </location>
</feature>
<evidence type="ECO:0000256" key="8">
    <source>
        <dbReference type="ARBA" id="ARBA00023136"/>
    </source>
</evidence>
<evidence type="ECO:0000256" key="5">
    <source>
        <dbReference type="ARBA" id="ARBA00022741"/>
    </source>
</evidence>
<feature type="domain" description="ABC transmembrane type-1" evidence="11">
    <location>
        <begin position="47"/>
        <end position="227"/>
    </location>
</feature>
<dbReference type="InterPro" id="IPR000515">
    <property type="entry name" value="MetI-like"/>
</dbReference>
<evidence type="ECO:0008006" key="14">
    <source>
        <dbReference type="Google" id="ProtNLM"/>
    </source>
</evidence>
<proteinExistence type="inferred from homology"/>